<dbReference type="RefSeq" id="WP_227179110.1">
    <property type="nucleotide sequence ID" value="NZ_JAJBZT010000002.1"/>
</dbReference>
<dbReference type="SUPFAM" id="SSF88713">
    <property type="entry name" value="Glycoside hydrolase/deacetylase"/>
    <property type="match status" value="1"/>
</dbReference>
<dbReference type="InterPro" id="IPR050248">
    <property type="entry name" value="Polysacc_deacetylase_ArnD"/>
</dbReference>
<keyword evidence="1" id="KW-0812">Transmembrane</keyword>
<dbReference type="Pfam" id="PF01522">
    <property type="entry name" value="Polysacc_deac_1"/>
    <property type="match status" value="1"/>
</dbReference>
<keyword evidence="1" id="KW-1133">Transmembrane helix</keyword>
<dbReference type="Proteomes" id="UP001165395">
    <property type="component" value="Unassembled WGS sequence"/>
</dbReference>
<dbReference type="CDD" id="cd10917">
    <property type="entry name" value="CE4_NodB_like_6s_7s"/>
    <property type="match status" value="1"/>
</dbReference>
<evidence type="ECO:0000259" key="2">
    <source>
        <dbReference type="PROSITE" id="PS51677"/>
    </source>
</evidence>
<feature type="domain" description="NodB homology" evidence="2">
    <location>
        <begin position="70"/>
        <end position="256"/>
    </location>
</feature>
<feature type="transmembrane region" description="Helical" evidence="1">
    <location>
        <begin position="7"/>
        <end position="25"/>
    </location>
</feature>
<protein>
    <submittedName>
        <fullName evidence="3">Polysaccharide deacetylase family protein</fullName>
    </submittedName>
</protein>
<dbReference type="EMBL" id="JAJBZT010000002">
    <property type="protein sequence ID" value="MCB6182906.1"/>
    <property type="molecule type" value="Genomic_DNA"/>
</dbReference>
<reference evidence="3" key="1">
    <citation type="submission" date="2021-10" db="EMBL/GenBank/DDBJ databases">
        <title>The complete genome sequence of Leeia sp. TBRC 13508.</title>
        <authorList>
            <person name="Charoenyingcharoen P."/>
            <person name="Yukphan P."/>
        </authorList>
    </citation>
    <scope>NUCLEOTIDE SEQUENCE</scope>
    <source>
        <strain evidence="3">TBRC 13508</strain>
    </source>
</reference>
<proteinExistence type="predicted"/>
<feature type="transmembrane region" description="Helical" evidence="1">
    <location>
        <begin position="31"/>
        <end position="50"/>
    </location>
</feature>
<comment type="caution">
    <text evidence="3">The sequence shown here is derived from an EMBL/GenBank/DDBJ whole genome shotgun (WGS) entry which is preliminary data.</text>
</comment>
<evidence type="ECO:0000313" key="4">
    <source>
        <dbReference type="Proteomes" id="UP001165395"/>
    </source>
</evidence>
<evidence type="ECO:0000313" key="3">
    <source>
        <dbReference type="EMBL" id="MCB6182906.1"/>
    </source>
</evidence>
<dbReference type="InterPro" id="IPR011330">
    <property type="entry name" value="Glyco_hydro/deAcase_b/a-brl"/>
</dbReference>
<accession>A0ABS8D4L2</accession>
<gene>
    <name evidence="3" type="ORF">LIN78_05005</name>
</gene>
<evidence type="ECO:0000256" key="1">
    <source>
        <dbReference type="SAM" id="Phobius"/>
    </source>
</evidence>
<name>A0ABS8D4L2_9NEIS</name>
<dbReference type="PANTHER" id="PTHR10587">
    <property type="entry name" value="GLYCOSYL TRANSFERASE-RELATED"/>
    <property type="match status" value="1"/>
</dbReference>
<keyword evidence="4" id="KW-1185">Reference proteome</keyword>
<organism evidence="3 4">
    <name type="scientific">Leeia speluncae</name>
    <dbReference type="NCBI Taxonomy" id="2884804"/>
    <lineage>
        <taxon>Bacteria</taxon>
        <taxon>Pseudomonadati</taxon>
        <taxon>Pseudomonadota</taxon>
        <taxon>Betaproteobacteria</taxon>
        <taxon>Neisseriales</taxon>
        <taxon>Leeiaceae</taxon>
        <taxon>Leeia</taxon>
    </lineage>
</organism>
<dbReference type="Gene3D" id="3.20.20.370">
    <property type="entry name" value="Glycoside hydrolase/deacetylase"/>
    <property type="match status" value="1"/>
</dbReference>
<sequence>MKWQPSKFIVMVAGLHVLAITWLLLQPENWLVVLLFLLVLHVLVGLLGMLPRSQALGDNLTQFEPEELPGRICLTLDDGPDPRLTPQILQILAKYQVKVTFFCIGRRVEQYPEVVRQIQSEGHQVENHGYAHRVSNPCSGLAGWKAEIQQGADAIFRQTAIRPTLYRPMAGLRNPFLDPVLQRLSVKQVTWSRRAYDTREKNPTVVLDKLTRDLVSGEILLMHDGHAANDANGSPVILSVLPSLIESVHAKGFTFCTLAEAFEIAAKADEQLSS</sequence>
<dbReference type="PROSITE" id="PS51677">
    <property type="entry name" value="NODB"/>
    <property type="match status" value="1"/>
</dbReference>
<keyword evidence="1" id="KW-0472">Membrane</keyword>
<dbReference type="InterPro" id="IPR002509">
    <property type="entry name" value="NODB_dom"/>
</dbReference>